<sequence>MPQADNIRVAVVGYGVIGKRVAAGVALQDDMTLVGVADVATDWRLHAAIRKGVALYGATAEAAEAMDRAGLPVAGGLDALVGAADVVVDCTPKHVGAANAELYRRTGKPFIVQGGEKHAVTGHSFVAESSYAGAVGRPATRVVSCNTTSIVRTLTALKRAGLLRRARGTLLRRATDPWESDHSGIMNTLVPEPEIPSHQGPDAQSVDPALDVVTMAVKVPETIAHLHYWSVQMTRAASKDEVIAAFLASSRIAPIQTSDGLVALNTVKEMMADLGRPHDNLYEVALWTDMLKVQGDELFYAYMVDNQAIVIPETLDAVRALSGRVDAAASIAKTDASLGVGELIRPRPSDRTGAAAQVRGSAAAKS</sequence>
<keyword evidence="2 7" id="KW-0560">Oxidoreductase</keyword>
<dbReference type="PIRSF" id="PIRSF000149">
    <property type="entry name" value="GAP_DH"/>
    <property type="match status" value="1"/>
</dbReference>
<name>A0A328AHY1_9CAUL</name>
<dbReference type="GO" id="GO:0005737">
    <property type="term" value="C:cytoplasm"/>
    <property type="evidence" value="ECO:0007669"/>
    <property type="project" value="InterPro"/>
</dbReference>
<dbReference type="EC" id="1.2.1.59" evidence="7"/>
<dbReference type="InterPro" id="IPR020828">
    <property type="entry name" value="GlycerAld_3-P_DH_NAD(P)-bd"/>
</dbReference>
<dbReference type="NCBIfam" id="TIGR01546">
    <property type="entry name" value="GAPDH-II_archae"/>
    <property type="match status" value="1"/>
</dbReference>
<dbReference type="CDD" id="cd18127">
    <property type="entry name" value="GAPDH_II_C"/>
    <property type="match status" value="1"/>
</dbReference>
<dbReference type="GO" id="GO:0009089">
    <property type="term" value="P:lysine biosynthetic process via diaminopimelate"/>
    <property type="evidence" value="ECO:0007669"/>
    <property type="project" value="InterPro"/>
</dbReference>
<evidence type="ECO:0000256" key="2">
    <source>
        <dbReference type="ARBA" id="ARBA00023002"/>
    </source>
</evidence>
<dbReference type="OrthoDB" id="9779394at2"/>
<feature type="binding site" evidence="5">
    <location>
        <position position="306"/>
    </location>
    <ligand>
        <name>NAD(+)</name>
        <dbReference type="ChEBI" id="CHEBI:57540"/>
    </ligand>
</feature>
<dbReference type="SUPFAM" id="SSF55347">
    <property type="entry name" value="Glyceraldehyde-3-phosphate dehydrogenase-like, C-terminal domain"/>
    <property type="match status" value="1"/>
</dbReference>
<keyword evidence="5" id="KW-0547">Nucleotide-binding</keyword>
<dbReference type="EMBL" id="QFYQ01000001">
    <property type="protein sequence ID" value="RAK54127.1"/>
    <property type="molecule type" value="Genomic_DNA"/>
</dbReference>
<dbReference type="GO" id="GO:0006096">
    <property type="term" value="P:glycolytic process"/>
    <property type="evidence" value="ECO:0007669"/>
    <property type="project" value="InterPro"/>
</dbReference>
<dbReference type="Gene3D" id="3.30.360.10">
    <property type="entry name" value="Dihydrodipicolinate Reductase, domain 2"/>
    <property type="match status" value="1"/>
</dbReference>
<protein>
    <submittedName>
        <fullName evidence="7">Type II glyceraldehyde-3-phosphate dehydrogenase</fullName>
        <ecNumber evidence="7">1.2.1.59</ecNumber>
    </submittedName>
</protein>
<evidence type="ECO:0000256" key="1">
    <source>
        <dbReference type="ARBA" id="ARBA00022857"/>
    </source>
</evidence>
<dbReference type="Pfam" id="PF01113">
    <property type="entry name" value="DapB_N"/>
    <property type="match status" value="1"/>
</dbReference>
<keyword evidence="8" id="KW-1185">Reference proteome</keyword>
<dbReference type="InterPro" id="IPR020829">
    <property type="entry name" value="GlycerAld_3-P_DH_cat"/>
</dbReference>
<dbReference type="InterPro" id="IPR006436">
    <property type="entry name" value="Glyceraldehyde-3-P_DH_2_arc"/>
</dbReference>
<dbReference type="InterPro" id="IPR036291">
    <property type="entry name" value="NAD(P)-bd_dom_sf"/>
</dbReference>
<dbReference type="InterPro" id="IPR020831">
    <property type="entry name" value="GlycerAld/Erythrose_P_DH"/>
</dbReference>
<feature type="domain" description="Glyceraldehyde 3-phosphate dehydrogenase NAD(P) binding" evidence="6">
    <location>
        <begin position="7"/>
        <end position="145"/>
    </location>
</feature>
<dbReference type="GO" id="GO:0050661">
    <property type="term" value="F:NADP binding"/>
    <property type="evidence" value="ECO:0007669"/>
    <property type="project" value="InterPro"/>
</dbReference>
<dbReference type="Pfam" id="PF02800">
    <property type="entry name" value="Gp_dh_C"/>
    <property type="match status" value="1"/>
</dbReference>
<accession>A0A328AHY1</accession>
<dbReference type="HAMAP" id="MF_00559">
    <property type="entry name" value="G3P_dehdrog_arch"/>
    <property type="match status" value="1"/>
</dbReference>
<dbReference type="GO" id="GO:0051287">
    <property type="term" value="F:NAD binding"/>
    <property type="evidence" value="ECO:0007669"/>
    <property type="project" value="InterPro"/>
</dbReference>
<dbReference type="CDD" id="cd02278">
    <property type="entry name" value="GAPDH_II_N"/>
    <property type="match status" value="1"/>
</dbReference>
<evidence type="ECO:0000313" key="8">
    <source>
        <dbReference type="Proteomes" id="UP000249254"/>
    </source>
</evidence>
<dbReference type="NCBIfam" id="NF003251">
    <property type="entry name" value="PRK04207.1"/>
    <property type="match status" value="1"/>
</dbReference>
<dbReference type="GO" id="GO:0008839">
    <property type="term" value="F:4-hydroxy-tetrahydrodipicolinate reductase"/>
    <property type="evidence" value="ECO:0007669"/>
    <property type="project" value="InterPro"/>
</dbReference>
<evidence type="ECO:0000259" key="6">
    <source>
        <dbReference type="SMART" id="SM00846"/>
    </source>
</evidence>
<gene>
    <name evidence="7" type="ORF">DJ017_06120</name>
</gene>
<feature type="binding site" evidence="5">
    <location>
        <position position="38"/>
    </location>
    <ligand>
        <name>NAD(+)</name>
        <dbReference type="ChEBI" id="CHEBI:57540"/>
    </ligand>
</feature>
<dbReference type="Gene3D" id="3.40.50.720">
    <property type="entry name" value="NAD(P)-binding Rossmann-like Domain"/>
    <property type="match status" value="1"/>
</dbReference>
<evidence type="ECO:0000313" key="7">
    <source>
        <dbReference type="EMBL" id="RAK54127.1"/>
    </source>
</evidence>
<dbReference type="InterPro" id="IPR000846">
    <property type="entry name" value="DapB_N"/>
</dbReference>
<dbReference type="SMART" id="SM00846">
    <property type="entry name" value="Gp_dh_N"/>
    <property type="match status" value="1"/>
</dbReference>
<reference evidence="8" key="1">
    <citation type="submission" date="2018-05" db="EMBL/GenBank/DDBJ databases">
        <authorList>
            <person name="Li X."/>
        </authorList>
    </citation>
    <scope>NUCLEOTIDE SEQUENCE [LARGE SCALE GENOMIC DNA]</scope>
    <source>
        <strain evidence="8">LX32</strain>
    </source>
</reference>
<dbReference type="AlphaFoldDB" id="A0A328AHY1"/>
<feature type="active site" description="Nucleophile" evidence="4">
    <location>
        <position position="145"/>
    </location>
</feature>
<dbReference type="RefSeq" id="WP_111527878.1">
    <property type="nucleotide sequence ID" value="NZ_JBHRSG010000002.1"/>
</dbReference>
<evidence type="ECO:0000256" key="4">
    <source>
        <dbReference type="PIRSR" id="PIRSR000149-1"/>
    </source>
</evidence>
<dbReference type="GO" id="GO:0043891">
    <property type="term" value="F:glyceraldehyde-3-phosphate dehydrogenase [NAD(P)+] (phosphorylating) activity"/>
    <property type="evidence" value="ECO:0007669"/>
    <property type="project" value="UniProtKB-EC"/>
</dbReference>
<keyword evidence="3 5" id="KW-0520">NAD</keyword>
<dbReference type="SUPFAM" id="SSF51735">
    <property type="entry name" value="NAD(P)-binding Rossmann-fold domains"/>
    <property type="match status" value="1"/>
</dbReference>
<proteinExistence type="inferred from homology"/>
<keyword evidence="1" id="KW-0521">NADP</keyword>
<evidence type="ECO:0000256" key="3">
    <source>
        <dbReference type="ARBA" id="ARBA00023027"/>
    </source>
</evidence>
<evidence type="ECO:0000256" key="5">
    <source>
        <dbReference type="PIRSR" id="PIRSR000149-3"/>
    </source>
</evidence>
<organism evidence="7 8">
    <name type="scientific">Phenylobacterium soli</name>
    <dbReference type="NCBI Taxonomy" id="2170551"/>
    <lineage>
        <taxon>Bacteria</taxon>
        <taxon>Pseudomonadati</taxon>
        <taxon>Pseudomonadota</taxon>
        <taxon>Alphaproteobacteria</taxon>
        <taxon>Caulobacterales</taxon>
        <taxon>Caulobacteraceae</taxon>
        <taxon>Phenylobacterium</taxon>
    </lineage>
</organism>
<dbReference type="Proteomes" id="UP000249254">
    <property type="component" value="Unassembled WGS sequence"/>
</dbReference>
<comment type="caution">
    <text evidence="7">The sequence shown here is derived from an EMBL/GenBank/DDBJ whole genome shotgun (WGS) entry which is preliminary data.</text>
</comment>